<dbReference type="InterPro" id="IPR045057">
    <property type="entry name" value="Gcn5-rel_NAT"/>
</dbReference>
<dbReference type="Pfam" id="PF14542">
    <property type="entry name" value="Acetyltransf_CG"/>
    <property type="match status" value="1"/>
</dbReference>
<dbReference type="GO" id="GO:0016746">
    <property type="term" value="F:acyltransferase activity"/>
    <property type="evidence" value="ECO:0007669"/>
    <property type="project" value="UniProtKB-KW"/>
</dbReference>
<accession>A0ABV1J8B2</accession>
<dbReference type="PANTHER" id="PTHR31435:SF9">
    <property type="entry name" value="PROTEIN NATD1"/>
    <property type="match status" value="1"/>
</dbReference>
<dbReference type="Gene3D" id="3.40.630.30">
    <property type="match status" value="1"/>
</dbReference>
<dbReference type="RefSeq" id="WP_349054706.1">
    <property type="nucleotide sequence ID" value="NZ_JBBNPS010000054.1"/>
</dbReference>
<dbReference type="EMBL" id="JBBNPS010000054">
    <property type="protein sequence ID" value="MEQ3354440.1"/>
    <property type="molecule type" value="Genomic_DNA"/>
</dbReference>
<dbReference type="EC" id="2.3.1.-" evidence="2"/>
<dbReference type="InterPro" id="IPR031165">
    <property type="entry name" value="GNAT_YJDJ"/>
</dbReference>
<protein>
    <submittedName>
        <fullName evidence="2">GNAT family N-acetyltransferase</fullName>
        <ecNumber evidence="2">2.3.1.-</ecNumber>
    </submittedName>
</protein>
<comment type="caution">
    <text evidence="2">The sequence shown here is derived from an EMBL/GenBank/DDBJ whole genome shotgun (WGS) entry which is preliminary data.</text>
</comment>
<feature type="domain" description="N-acetyltransferase" evidence="1">
    <location>
        <begin position="2"/>
        <end position="89"/>
    </location>
</feature>
<dbReference type="PANTHER" id="PTHR31435">
    <property type="entry name" value="PROTEIN NATD1"/>
    <property type="match status" value="1"/>
</dbReference>
<dbReference type="PROSITE" id="PS51729">
    <property type="entry name" value="GNAT_YJDJ"/>
    <property type="match status" value="1"/>
</dbReference>
<keyword evidence="3" id="KW-1185">Reference proteome</keyword>
<name>A0ABV1J8B2_9FIRM</name>
<keyword evidence="2" id="KW-0808">Transferase</keyword>
<gene>
    <name evidence="2" type="ORF">AAA081_09075</name>
</gene>
<evidence type="ECO:0000259" key="1">
    <source>
        <dbReference type="PROSITE" id="PS51729"/>
    </source>
</evidence>
<organism evidence="2 3">
    <name type="scientific">Aedoeadaptatus acetigenes</name>
    <dbReference type="NCBI Taxonomy" id="2981723"/>
    <lineage>
        <taxon>Bacteria</taxon>
        <taxon>Bacillati</taxon>
        <taxon>Bacillota</taxon>
        <taxon>Tissierellia</taxon>
        <taxon>Tissierellales</taxon>
        <taxon>Peptoniphilaceae</taxon>
        <taxon>Aedoeadaptatus</taxon>
    </lineage>
</organism>
<evidence type="ECO:0000313" key="3">
    <source>
        <dbReference type="Proteomes" id="UP001481872"/>
    </source>
</evidence>
<keyword evidence="2" id="KW-0012">Acyltransferase</keyword>
<dbReference type="InterPro" id="IPR016181">
    <property type="entry name" value="Acyl_CoA_acyltransferase"/>
</dbReference>
<proteinExistence type="predicted"/>
<dbReference type="SUPFAM" id="SSF55729">
    <property type="entry name" value="Acyl-CoA N-acyltransferases (Nat)"/>
    <property type="match status" value="1"/>
</dbReference>
<dbReference type="Proteomes" id="UP001481872">
    <property type="component" value="Unassembled WGS sequence"/>
</dbReference>
<reference evidence="2 3" key="1">
    <citation type="submission" date="2024-04" db="EMBL/GenBank/DDBJ databases">
        <title>Human intestinal bacterial collection.</title>
        <authorList>
            <person name="Pauvert C."/>
            <person name="Hitch T.C.A."/>
            <person name="Clavel T."/>
        </authorList>
    </citation>
    <scope>NUCLEOTIDE SEQUENCE [LARGE SCALE GENOMIC DNA]</scope>
    <source>
        <strain evidence="2 3">CLA-SR-H026</strain>
    </source>
</reference>
<evidence type="ECO:0000313" key="2">
    <source>
        <dbReference type="EMBL" id="MEQ3354440.1"/>
    </source>
</evidence>
<sequence>MKIKHTDGRFYVGDVNAPDAVLDYRFIDDKTVQAYHTETTEAVRGQGVAGALFEAFINYVVDHDLRVRADCSYVDKKMKEDDVYAMRMV</sequence>